<dbReference type="InterPro" id="IPR014718">
    <property type="entry name" value="GH-type_carb-bd"/>
</dbReference>
<organism evidence="1 2">
    <name type="scientific">Aeromonas enteropelogenes</name>
    <name type="common">Aeromonas trota</name>
    <dbReference type="NCBI Taxonomy" id="29489"/>
    <lineage>
        <taxon>Bacteria</taxon>
        <taxon>Pseudomonadati</taxon>
        <taxon>Pseudomonadota</taxon>
        <taxon>Gammaproteobacteria</taxon>
        <taxon>Aeromonadales</taxon>
        <taxon>Aeromonadaceae</taxon>
        <taxon>Aeromonas</taxon>
    </lineage>
</organism>
<dbReference type="Pfam" id="PF01263">
    <property type="entry name" value="Aldose_epim"/>
    <property type="match status" value="1"/>
</dbReference>
<sequence>MTVYTLSNPHLRMRVSTQGACLLGLEDEQGRPLLRESDPDAPCDPGQWHPGQSALFPMVPLANRVAGNRFELWGEEHGLPESPVDPDFFLHGDGWLRQWQPVALSGSAVTLQLISDNGPFHYQAELDYRLEGASLVARITLTHLGESPCLYGAGFHPFFWRDVLTQVRFLASGVWQEGVDHLPTSWSGTLAPHLDFRRWRRPQGWLNHCYGGWCGRAELAHPARRQRLTLTSDSAFLMLYQPDEVSGFVCLEPQSHAANAHHMAGHPGLRLLAPGDRLALVMTLTVTDGA</sequence>
<proteinExistence type="predicted"/>
<gene>
    <name evidence="1" type="ORF">V1482_10070</name>
</gene>
<dbReference type="SUPFAM" id="SSF74650">
    <property type="entry name" value="Galactose mutarotase-like"/>
    <property type="match status" value="1"/>
</dbReference>
<name>A0ABU9JAY9_AEREN</name>
<dbReference type="Gene3D" id="2.70.98.10">
    <property type="match status" value="1"/>
</dbReference>
<protein>
    <submittedName>
        <fullName evidence="1">Aldose 1-epimerase</fullName>
    </submittedName>
</protein>
<dbReference type="InterPro" id="IPR008183">
    <property type="entry name" value="Aldose_1/G6P_1-epimerase"/>
</dbReference>
<accession>A0ABU9JAY9</accession>
<reference evidence="1 2" key="1">
    <citation type="submission" date="2024-01" db="EMBL/GenBank/DDBJ databases">
        <title>Horizontal gene transfer in Aeromonas trota.</title>
        <authorList>
            <person name="Otero Olarra J.E."/>
            <person name="Perez Valdespino A."/>
        </authorList>
    </citation>
    <scope>NUCLEOTIDE SEQUENCE [LARGE SCALE GENOMIC DNA]</scope>
    <source>
        <strain evidence="1 2">9.1</strain>
    </source>
</reference>
<comment type="caution">
    <text evidence="1">The sequence shown here is derived from an EMBL/GenBank/DDBJ whole genome shotgun (WGS) entry which is preliminary data.</text>
</comment>
<keyword evidence="2" id="KW-1185">Reference proteome</keyword>
<dbReference type="Proteomes" id="UP001491613">
    <property type="component" value="Unassembled WGS sequence"/>
</dbReference>
<evidence type="ECO:0000313" key="2">
    <source>
        <dbReference type="Proteomes" id="UP001491613"/>
    </source>
</evidence>
<dbReference type="RefSeq" id="WP_342017225.1">
    <property type="nucleotide sequence ID" value="NZ_JAVTII010000003.1"/>
</dbReference>
<dbReference type="InterPro" id="IPR011013">
    <property type="entry name" value="Gal_mutarotase_sf_dom"/>
</dbReference>
<dbReference type="EMBL" id="JAZDDP010000003">
    <property type="protein sequence ID" value="MEL3919760.1"/>
    <property type="molecule type" value="Genomic_DNA"/>
</dbReference>
<evidence type="ECO:0000313" key="1">
    <source>
        <dbReference type="EMBL" id="MEL3919760.1"/>
    </source>
</evidence>
<dbReference type="CDD" id="cd09021">
    <property type="entry name" value="Aldose_epim_Ec_YphB"/>
    <property type="match status" value="1"/>
</dbReference>